<dbReference type="Proteomes" id="UP000694308">
    <property type="component" value="Unassembled WGS sequence"/>
</dbReference>
<dbReference type="SMART" id="SM00895">
    <property type="entry name" value="FCD"/>
    <property type="match status" value="1"/>
</dbReference>
<reference evidence="5" key="1">
    <citation type="submission" date="2020-12" db="EMBL/GenBank/DDBJ databases">
        <title>Clostridium thailandense sp. nov., a novel acetogenic bacterium isolated from peat land soil in Thailand.</title>
        <authorList>
            <person name="Chaikitkaew S."/>
            <person name="Birkeland N.K."/>
        </authorList>
    </citation>
    <scope>NUCLEOTIDE SEQUENCE</scope>
    <source>
        <strain evidence="5">PL3</strain>
    </source>
</reference>
<dbReference type="CDD" id="cd07377">
    <property type="entry name" value="WHTH_GntR"/>
    <property type="match status" value="1"/>
</dbReference>
<keyword evidence="2" id="KW-0238">DNA-binding</keyword>
<evidence type="ECO:0000256" key="2">
    <source>
        <dbReference type="ARBA" id="ARBA00023125"/>
    </source>
</evidence>
<gene>
    <name evidence="5" type="ORF">I6U48_27735</name>
</gene>
<dbReference type="RefSeq" id="WP_218323749.1">
    <property type="nucleotide sequence ID" value="NZ_JAEEGC010000197.1"/>
</dbReference>
<feature type="domain" description="HTH gntR-type" evidence="4">
    <location>
        <begin position="8"/>
        <end position="76"/>
    </location>
</feature>
<keyword evidence="1" id="KW-0805">Transcription regulation</keyword>
<dbReference type="PANTHER" id="PTHR43537">
    <property type="entry name" value="TRANSCRIPTIONAL REGULATOR, GNTR FAMILY"/>
    <property type="match status" value="1"/>
</dbReference>
<dbReference type="Pfam" id="PF00392">
    <property type="entry name" value="GntR"/>
    <property type="match status" value="1"/>
</dbReference>
<evidence type="ECO:0000313" key="5">
    <source>
        <dbReference type="EMBL" id="MBV7276669.1"/>
    </source>
</evidence>
<dbReference type="SMART" id="SM00345">
    <property type="entry name" value="HTH_GNTR"/>
    <property type="match status" value="1"/>
</dbReference>
<evidence type="ECO:0000256" key="3">
    <source>
        <dbReference type="ARBA" id="ARBA00023163"/>
    </source>
</evidence>
<name>A0A949TPN0_9CLOT</name>
<keyword evidence="6" id="KW-1185">Reference proteome</keyword>
<evidence type="ECO:0000256" key="1">
    <source>
        <dbReference type="ARBA" id="ARBA00023015"/>
    </source>
</evidence>
<sequence>MFSPIKSTKVYEQVMEQIKKMIVDGSLKTGDKLPSERELVERFQVSRTSIREALRALQIIGLVECKQGEGNYINHSFKNSLFEHLSMIFMIQESNPVEIIEVRRVIEVGTAAMAAKRITNEELESLEILVGVYGNSRDEEENVKIDKKLHYEIAQASGNYLISNILNAISSLIDSFIKDARKKILVEERNAEILAKQHWEIYEALKNHNPKKASEAMKKHLEFTNEYMLR</sequence>
<dbReference type="PANTHER" id="PTHR43537:SF43">
    <property type="entry name" value="GNTR-FAMILY TRANSCRIPTIONAL REGULATOR"/>
    <property type="match status" value="1"/>
</dbReference>
<accession>A0A949TPN0</accession>
<dbReference type="InterPro" id="IPR000524">
    <property type="entry name" value="Tscrpt_reg_HTH_GntR"/>
</dbReference>
<dbReference type="AlphaFoldDB" id="A0A949TPN0"/>
<keyword evidence="3" id="KW-0804">Transcription</keyword>
<dbReference type="PROSITE" id="PS50949">
    <property type="entry name" value="HTH_GNTR"/>
    <property type="match status" value="1"/>
</dbReference>
<dbReference type="EMBL" id="JAEEGC010000197">
    <property type="protein sequence ID" value="MBV7276669.1"/>
    <property type="molecule type" value="Genomic_DNA"/>
</dbReference>
<protein>
    <submittedName>
        <fullName evidence="5">FadR family transcriptional regulator</fullName>
    </submittedName>
</protein>
<comment type="caution">
    <text evidence="5">The sequence shown here is derived from an EMBL/GenBank/DDBJ whole genome shotgun (WGS) entry which is preliminary data.</text>
</comment>
<dbReference type="GO" id="GO:0003677">
    <property type="term" value="F:DNA binding"/>
    <property type="evidence" value="ECO:0007669"/>
    <property type="project" value="UniProtKB-KW"/>
</dbReference>
<dbReference type="GO" id="GO:0003700">
    <property type="term" value="F:DNA-binding transcription factor activity"/>
    <property type="evidence" value="ECO:0007669"/>
    <property type="project" value="InterPro"/>
</dbReference>
<proteinExistence type="predicted"/>
<organism evidence="5 6">
    <name type="scientific">Clostridium thailandense</name>
    <dbReference type="NCBI Taxonomy" id="2794346"/>
    <lineage>
        <taxon>Bacteria</taxon>
        <taxon>Bacillati</taxon>
        <taxon>Bacillota</taxon>
        <taxon>Clostridia</taxon>
        <taxon>Eubacteriales</taxon>
        <taxon>Clostridiaceae</taxon>
        <taxon>Clostridium</taxon>
    </lineage>
</organism>
<evidence type="ECO:0000259" key="4">
    <source>
        <dbReference type="PROSITE" id="PS50949"/>
    </source>
</evidence>
<dbReference type="Pfam" id="PF07729">
    <property type="entry name" value="FCD"/>
    <property type="match status" value="1"/>
</dbReference>
<evidence type="ECO:0000313" key="6">
    <source>
        <dbReference type="Proteomes" id="UP000694308"/>
    </source>
</evidence>
<dbReference type="InterPro" id="IPR011711">
    <property type="entry name" value="GntR_C"/>
</dbReference>